<evidence type="ECO:0000313" key="4">
    <source>
        <dbReference type="EMBL" id="ETO16065.1"/>
    </source>
</evidence>
<dbReference type="GO" id="GO:0005737">
    <property type="term" value="C:cytoplasm"/>
    <property type="evidence" value="ECO:0007669"/>
    <property type="project" value="TreeGrafter"/>
</dbReference>
<keyword evidence="1" id="KW-0489">Methyltransferase</keyword>
<keyword evidence="2" id="KW-0808">Transferase</keyword>
<evidence type="ECO:0000313" key="5">
    <source>
        <dbReference type="Proteomes" id="UP000023152"/>
    </source>
</evidence>
<dbReference type="PANTHER" id="PTHR13370">
    <property type="entry name" value="RNA METHYLASE-RELATED"/>
    <property type="match status" value="1"/>
</dbReference>
<dbReference type="Proteomes" id="UP000023152">
    <property type="component" value="Unassembled WGS sequence"/>
</dbReference>
<dbReference type="GO" id="GO:0032259">
    <property type="term" value="P:methylation"/>
    <property type="evidence" value="ECO:0007669"/>
    <property type="project" value="UniProtKB-KW"/>
</dbReference>
<comment type="caution">
    <text evidence="4">The sequence shown here is derived from an EMBL/GenBank/DDBJ whole genome shotgun (WGS) entry which is preliminary data.</text>
</comment>
<gene>
    <name evidence="4" type="ORF">RFI_21296</name>
</gene>
<sequence length="238" mass="27509">MPIPELIRADLSSCIWNEYFHPDAIMCDPPYGIRAGGRKSGTKKPLKSNSFPLLCFTAKPQHKCNLEGQNPRTQVYDAEECVGDLLQFAAKMLPIGGRLVYLLPTTDELSGKKKRIFVVCHDPYLCHSYVCIYNFIDRYKDEELPLHPALEVRGNSEQKCQGILRRRLITMVKVTPFTDDMKTQIPVRPAFANLKEKIFVKKPKNDIKQEKRKEELQRSCENDIKRRRKNDTDDPILE</sequence>
<feature type="compositionally biased region" description="Basic and acidic residues" evidence="3">
    <location>
        <begin position="205"/>
        <end position="224"/>
    </location>
</feature>
<dbReference type="EMBL" id="ASPP01018599">
    <property type="protein sequence ID" value="ETO16065.1"/>
    <property type="molecule type" value="Genomic_DNA"/>
</dbReference>
<dbReference type="Gene3D" id="3.40.50.150">
    <property type="entry name" value="Vaccinia Virus protein VP39"/>
    <property type="match status" value="1"/>
</dbReference>
<protein>
    <submittedName>
        <fullName evidence="4">Uncharacterized protein</fullName>
    </submittedName>
</protein>
<dbReference type="GO" id="GO:0008168">
    <property type="term" value="F:methyltransferase activity"/>
    <property type="evidence" value="ECO:0007669"/>
    <property type="project" value="UniProtKB-KW"/>
</dbReference>
<name>X6MSH8_RETFI</name>
<accession>X6MSH8</accession>
<evidence type="ECO:0000256" key="1">
    <source>
        <dbReference type="ARBA" id="ARBA00022603"/>
    </source>
</evidence>
<evidence type="ECO:0000256" key="2">
    <source>
        <dbReference type="ARBA" id="ARBA00022679"/>
    </source>
</evidence>
<dbReference type="InterPro" id="IPR029063">
    <property type="entry name" value="SAM-dependent_MTases_sf"/>
</dbReference>
<dbReference type="OrthoDB" id="333024at2759"/>
<reference evidence="4 5" key="1">
    <citation type="journal article" date="2013" name="Curr. Biol.">
        <title>The Genome of the Foraminiferan Reticulomyxa filosa.</title>
        <authorList>
            <person name="Glockner G."/>
            <person name="Hulsmann N."/>
            <person name="Schleicher M."/>
            <person name="Noegel A.A."/>
            <person name="Eichinger L."/>
            <person name="Gallinger C."/>
            <person name="Pawlowski J."/>
            <person name="Sierra R."/>
            <person name="Euteneuer U."/>
            <person name="Pillet L."/>
            <person name="Moustafa A."/>
            <person name="Platzer M."/>
            <person name="Groth M."/>
            <person name="Szafranski K."/>
            <person name="Schliwa M."/>
        </authorList>
    </citation>
    <scope>NUCLEOTIDE SEQUENCE [LARGE SCALE GENOMIC DNA]</scope>
</reference>
<organism evidence="4 5">
    <name type="scientific">Reticulomyxa filosa</name>
    <dbReference type="NCBI Taxonomy" id="46433"/>
    <lineage>
        <taxon>Eukaryota</taxon>
        <taxon>Sar</taxon>
        <taxon>Rhizaria</taxon>
        <taxon>Retaria</taxon>
        <taxon>Foraminifera</taxon>
        <taxon>Monothalamids</taxon>
        <taxon>Reticulomyxidae</taxon>
        <taxon>Reticulomyxa</taxon>
    </lineage>
</organism>
<evidence type="ECO:0000256" key="3">
    <source>
        <dbReference type="SAM" id="MobiDB-lite"/>
    </source>
</evidence>
<proteinExistence type="predicted"/>
<dbReference type="PANTHER" id="PTHR13370:SF3">
    <property type="entry name" value="TRNA (GUANINE(10)-N2)-METHYLTRANSFERASE HOMOLOG"/>
    <property type="match status" value="1"/>
</dbReference>
<dbReference type="AlphaFoldDB" id="X6MSH8"/>
<feature type="region of interest" description="Disordered" evidence="3">
    <location>
        <begin position="205"/>
        <end position="238"/>
    </location>
</feature>
<dbReference type="SUPFAM" id="SSF53335">
    <property type="entry name" value="S-adenosyl-L-methionine-dependent methyltransferases"/>
    <property type="match status" value="1"/>
</dbReference>
<keyword evidence="5" id="KW-1185">Reference proteome</keyword>